<comment type="caution">
    <text evidence="2">The sequence shown here is derived from an EMBL/GenBank/DDBJ whole genome shotgun (WGS) entry which is preliminary data.</text>
</comment>
<reference evidence="2" key="1">
    <citation type="submission" date="2020-03" db="EMBL/GenBank/DDBJ databases">
        <authorList>
            <person name="Guo F."/>
        </authorList>
    </citation>
    <scope>NUCLEOTIDE SEQUENCE</scope>
    <source>
        <strain evidence="2">JCM 30134</strain>
    </source>
</reference>
<dbReference type="InterPro" id="IPR036866">
    <property type="entry name" value="RibonucZ/Hydroxyglut_hydro"/>
</dbReference>
<dbReference type="InterPro" id="IPR050855">
    <property type="entry name" value="NDM-1-like"/>
</dbReference>
<evidence type="ECO:0000259" key="1">
    <source>
        <dbReference type="SMART" id="SM00849"/>
    </source>
</evidence>
<organism evidence="2 3">
    <name type="scientific">Pseudomaricurvus hydrocarbonicus</name>
    <dbReference type="NCBI Taxonomy" id="1470433"/>
    <lineage>
        <taxon>Bacteria</taxon>
        <taxon>Pseudomonadati</taxon>
        <taxon>Pseudomonadota</taxon>
        <taxon>Gammaproteobacteria</taxon>
        <taxon>Cellvibrionales</taxon>
        <taxon>Cellvibrionaceae</taxon>
        <taxon>Pseudomaricurvus</taxon>
    </lineage>
</organism>
<dbReference type="AlphaFoldDB" id="A0A9E5JRJ1"/>
<dbReference type="SMART" id="SM00849">
    <property type="entry name" value="Lactamase_B"/>
    <property type="match status" value="1"/>
</dbReference>
<name>A0A9E5JRJ1_9GAMM</name>
<dbReference type="Pfam" id="PF00753">
    <property type="entry name" value="Lactamase_B"/>
    <property type="match status" value="1"/>
</dbReference>
<gene>
    <name evidence="2" type="ORF">G8770_00500</name>
</gene>
<dbReference type="EMBL" id="JAAONZ010000001">
    <property type="protein sequence ID" value="NHO64024.1"/>
    <property type="molecule type" value="Genomic_DNA"/>
</dbReference>
<dbReference type="InterPro" id="IPR001279">
    <property type="entry name" value="Metallo-B-lactamas"/>
</dbReference>
<dbReference type="SUPFAM" id="SSF56281">
    <property type="entry name" value="Metallo-hydrolase/oxidoreductase"/>
    <property type="match status" value="1"/>
</dbReference>
<dbReference type="PANTHER" id="PTHR42951">
    <property type="entry name" value="METALLO-BETA-LACTAMASE DOMAIN-CONTAINING"/>
    <property type="match status" value="1"/>
</dbReference>
<protein>
    <submittedName>
        <fullName evidence="2">MBL fold metallo-hydrolase</fullName>
    </submittedName>
</protein>
<accession>A0A9E5JRJ1</accession>
<evidence type="ECO:0000313" key="2">
    <source>
        <dbReference type="EMBL" id="NHO64024.1"/>
    </source>
</evidence>
<sequence>MIRIGLAACYLLERNGRFAIVETGTHHSVPSILTHLKERGVNFNQVDYVIPTHVHLDHAGGVGLLMQDLPYARLVIHPKGARHMVDPTKLQAGATAVYGEAAFQEMYGDLIPVDDSRIVIADDGDELLLGGETLKFVDTPGHANHHFCVWDAVTRSFFTGDTFGIAYRELMVDGQPFIFPTTTPVQFDPDALKASIGKLLAMQPKRMYLTHYGVVENPKALAPQLLEQIDAYVSLVDQAEAEVKKSGAQGEKREVMLLDAILTRLTDYTLKRAVAHGCETSVAAETIAFDMGLNAQGLVVWSARRAATR</sequence>
<proteinExistence type="predicted"/>
<dbReference type="CDD" id="cd07726">
    <property type="entry name" value="ST1585-like_MBL-fold"/>
    <property type="match status" value="1"/>
</dbReference>
<evidence type="ECO:0000313" key="3">
    <source>
        <dbReference type="Proteomes" id="UP000787472"/>
    </source>
</evidence>
<dbReference type="PANTHER" id="PTHR42951:SF22">
    <property type="entry name" value="METALLO BETA-LACTAMASE SUPERFAMILY LIPOPROTEIN"/>
    <property type="match status" value="1"/>
</dbReference>
<dbReference type="Proteomes" id="UP000787472">
    <property type="component" value="Unassembled WGS sequence"/>
</dbReference>
<keyword evidence="3" id="KW-1185">Reference proteome</keyword>
<dbReference type="InterPro" id="IPR037482">
    <property type="entry name" value="ST1585_MBL-fold"/>
</dbReference>
<dbReference type="Gene3D" id="3.60.15.10">
    <property type="entry name" value="Ribonuclease Z/Hydroxyacylglutathione hydrolase-like"/>
    <property type="match status" value="1"/>
</dbReference>
<feature type="domain" description="Metallo-beta-lactamase" evidence="1">
    <location>
        <begin position="6"/>
        <end position="211"/>
    </location>
</feature>